<dbReference type="RefSeq" id="WP_211345218.1">
    <property type="nucleotide sequence ID" value="NZ_BAABCI010000023.1"/>
</dbReference>
<feature type="region of interest" description="Disordered" evidence="5">
    <location>
        <begin position="1"/>
        <end position="60"/>
    </location>
</feature>
<sequence>MSHQDPYANNDPNAGKQYDQQGYGQQPGQFGGQQYGQQYGQQDRQQFEQQYGSAPAAHSGGPQGDSFFVNLMGSEQGPMSYGQLQAMAASGQLKPETLVRAASGGHAFQAKQVPGVFSDKEWIMALILSIVIGSLGVDRFYLGYTGLGVLKLITLGGCGIWALIDIILIAMRKLPDADGRQLS</sequence>
<comment type="caution">
    <text evidence="9">The sequence shown here is derived from an EMBL/GenBank/DDBJ whole genome shotgun (WGS) entry which is preliminary data.</text>
</comment>
<evidence type="ECO:0000256" key="4">
    <source>
        <dbReference type="ARBA" id="ARBA00023136"/>
    </source>
</evidence>
<feature type="transmembrane region" description="Helical" evidence="6">
    <location>
        <begin position="148"/>
        <end position="171"/>
    </location>
</feature>
<dbReference type="Pfam" id="PF14237">
    <property type="entry name" value="GYF_2"/>
    <property type="match status" value="1"/>
</dbReference>
<dbReference type="InterPro" id="IPR025640">
    <property type="entry name" value="GYF_2"/>
</dbReference>
<feature type="domain" description="GYF" evidence="8">
    <location>
        <begin position="68"/>
        <end position="114"/>
    </location>
</feature>
<organism evidence="9 10">
    <name type="scientific">Yimella lutea</name>
    <dbReference type="NCBI Taxonomy" id="587872"/>
    <lineage>
        <taxon>Bacteria</taxon>
        <taxon>Bacillati</taxon>
        <taxon>Actinomycetota</taxon>
        <taxon>Actinomycetes</taxon>
        <taxon>Micrococcales</taxon>
        <taxon>Dermacoccaceae</taxon>
        <taxon>Yimella</taxon>
    </lineage>
</organism>
<evidence type="ECO:0000259" key="8">
    <source>
        <dbReference type="Pfam" id="PF14237"/>
    </source>
</evidence>
<feature type="compositionally biased region" description="Low complexity" evidence="5">
    <location>
        <begin position="35"/>
        <end position="52"/>
    </location>
</feature>
<comment type="subcellular location">
    <subcellularLocation>
        <location evidence="1">Membrane</location>
        <topology evidence="1">Multi-pass membrane protein</topology>
    </subcellularLocation>
</comment>
<evidence type="ECO:0000256" key="2">
    <source>
        <dbReference type="ARBA" id="ARBA00022692"/>
    </source>
</evidence>
<keyword evidence="3 6" id="KW-1133">Transmembrane helix</keyword>
<dbReference type="PANTHER" id="PTHR21016:SF25">
    <property type="entry name" value="TM2 DOMAIN-CONTAINING PROTEIN DDB_G0277895-RELATED"/>
    <property type="match status" value="1"/>
</dbReference>
<evidence type="ECO:0000313" key="9">
    <source>
        <dbReference type="EMBL" id="TQJ15806.1"/>
    </source>
</evidence>
<dbReference type="Proteomes" id="UP000320806">
    <property type="component" value="Unassembled WGS sequence"/>
</dbReference>
<evidence type="ECO:0000259" key="7">
    <source>
        <dbReference type="Pfam" id="PF05154"/>
    </source>
</evidence>
<evidence type="ECO:0000256" key="3">
    <source>
        <dbReference type="ARBA" id="ARBA00022989"/>
    </source>
</evidence>
<reference evidence="9 10" key="1">
    <citation type="submission" date="2019-06" db="EMBL/GenBank/DDBJ databases">
        <title>Sequencing the genomes of 1000 actinobacteria strains.</title>
        <authorList>
            <person name="Klenk H.-P."/>
        </authorList>
    </citation>
    <scope>NUCLEOTIDE SEQUENCE [LARGE SCALE GENOMIC DNA]</scope>
    <source>
        <strain evidence="9 10">DSM 19828</strain>
    </source>
</reference>
<dbReference type="EMBL" id="VFMO01000001">
    <property type="protein sequence ID" value="TQJ15806.1"/>
    <property type="molecule type" value="Genomic_DNA"/>
</dbReference>
<evidence type="ECO:0000256" key="6">
    <source>
        <dbReference type="SAM" id="Phobius"/>
    </source>
</evidence>
<keyword evidence="4 6" id="KW-0472">Membrane</keyword>
<gene>
    <name evidence="9" type="ORF">FB459_3379</name>
</gene>
<feature type="compositionally biased region" description="Low complexity" evidence="5">
    <location>
        <begin position="17"/>
        <end position="28"/>
    </location>
</feature>
<dbReference type="InterPro" id="IPR050932">
    <property type="entry name" value="TM2D1-3-like"/>
</dbReference>
<dbReference type="Pfam" id="PF05154">
    <property type="entry name" value="TM2"/>
    <property type="match status" value="1"/>
</dbReference>
<evidence type="ECO:0000256" key="1">
    <source>
        <dbReference type="ARBA" id="ARBA00004141"/>
    </source>
</evidence>
<feature type="domain" description="TM2" evidence="7">
    <location>
        <begin position="119"/>
        <end position="167"/>
    </location>
</feature>
<dbReference type="AlphaFoldDB" id="A0A542EKT2"/>
<protein>
    <submittedName>
        <fullName evidence="9">TM2 domain-containing protein</fullName>
    </submittedName>
</protein>
<dbReference type="InterPro" id="IPR007829">
    <property type="entry name" value="TM2"/>
</dbReference>
<dbReference type="GO" id="GO:0016020">
    <property type="term" value="C:membrane"/>
    <property type="evidence" value="ECO:0007669"/>
    <property type="project" value="UniProtKB-SubCell"/>
</dbReference>
<dbReference type="PANTHER" id="PTHR21016">
    <property type="entry name" value="BETA-AMYLOID BINDING PROTEIN-RELATED"/>
    <property type="match status" value="1"/>
</dbReference>
<evidence type="ECO:0000313" key="10">
    <source>
        <dbReference type="Proteomes" id="UP000320806"/>
    </source>
</evidence>
<name>A0A542EKT2_9MICO</name>
<keyword evidence="2 6" id="KW-0812">Transmembrane</keyword>
<evidence type="ECO:0000256" key="5">
    <source>
        <dbReference type="SAM" id="MobiDB-lite"/>
    </source>
</evidence>
<proteinExistence type="predicted"/>
<accession>A0A542EKT2</accession>
<keyword evidence="10" id="KW-1185">Reference proteome</keyword>